<evidence type="ECO:0000313" key="3">
    <source>
        <dbReference type="EMBL" id="MBC5667005.1"/>
    </source>
</evidence>
<dbReference type="Pfam" id="PF18984">
    <property type="entry name" value="DUF5717_N"/>
    <property type="match status" value="1"/>
</dbReference>
<evidence type="ECO:0000259" key="1">
    <source>
        <dbReference type="Pfam" id="PF18983"/>
    </source>
</evidence>
<dbReference type="Proteomes" id="UP000597877">
    <property type="component" value="Unassembled WGS sequence"/>
</dbReference>
<evidence type="ECO:0000313" key="4">
    <source>
        <dbReference type="Proteomes" id="UP000597877"/>
    </source>
</evidence>
<accession>A0ABR7F2M4</accession>
<feature type="domain" description="DUF5717" evidence="1">
    <location>
        <begin position="869"/>
        <end position="1175"/>
    </location>
</feature>
<dbReference type="Pfam" id="PF18983">
    <property type="entry name" value="DUF5717"/>
    <property type="match status" value="1"/>
</dbReference>
<proteinExistence type="predicted"/>
<evidence type="ECO:0000259" key="2">
    <source>
        <dbReference type="Pfam" id="PF18984"/>
    </source>
</evidence>
<reference evidence="3 4" key="1">
    <citation type="submission" date="2020-08" db="EMBL/GenBank/DDBJ databases">
        <title>Genome public.</title>
        <authorList>
            <person name="Liu C."/>
            <person name="Sun Q."/>
        </authorList>
    </citation>
    <scope>NUCLEOTIDE SEQUENCE [LARGE SCALE GENOMIC DNA]</scope>
    <source>
        <strain evidence="3 4">BX4</strain>
    </source>
</reference>
<gene>
    <name evidence="3" type="ORF">H8S00_03235</name>
</gene>
<name>A0ABR7F2M4_9FIRM</name>
<sequence length="1178" mass="136433">MKALIDKLASGNAVYETPDAEISENRIAVELEQGESTYGEIAINGKHGMSVKGIVFSTDNHIEFENNQFNGINNKVKYVVSSKNMYEGQVISGTISVITTAGDYAIPFGITVKKQVITSSIGEITALTDFVKLVRVSYDEALLLFLSKEFKTYFLKKDDHALTLYNQVMRNTNRNIALEEFLVGMKLKDKVKISISNTIKEYTDIKENYGDVLNISRSGWGYVDIDVEVQGDFFYGCKDKISGDEFNGKIAEYQYLINAGRLHGGSNCGRIILRSSNEKLVYDVVIVNQKDSIDEYLKNKKSTINMVKNYLDFRTGVIDGKKWKSNLLNLAEERLIANKNDIVGVLAKAQVGITNNDDEMALEYLNRASNLVSIKDEKSVIYYCYYLYLKSIYKNDASYTYEVKEEIKGYFEGGYDKWQLLWMLFYMDDRYDENPSLKYTLVKRMFNNGCHSPIMYYEAAKVINEQPELFRMLNKFEIQILNFAGKYHMVGIELAKQAADIIGREREFNENYINILSRLYEETESTDVLYCICGAIINGNRANKEYSKWISEGVKKELKITNLYEYYIYTIDVDNYNMLEKSAYKYFSYGTDTLMYNRDYFYANLVTNFSDTDEIYTKCYNDLEKYVTEELMKGNNNRHLRVIYNRILNDDFIVGNLGDNMAKVLHTYCIRVNNRKIKHVIVNHKEIKDFQTVSFIDGMAYVQLYTDNPVIVFMDKRGRIISDVEYEISKMEITAPVSKVGSNLLTELCDIEKIMRNPADNPGKLIELKAMVGAPGLTEEFRQRLIEFIVDYYYKGYDKGDLDIYLLQIDMASLDVKSRNKVMEVMIEKNFMEMIYPYMAKYGYKGISNSLLEKVCIELVANPECDPNDYVEEMCASAFRNGCRDEGVLRFLGKYYEAGSLELYQLYLAIKAKGIKDNTMAERLLVQYIFEGNTENKIYDIYMSYLEEATSTVIRKAFYTYVTYNYFIKKVQCPDVVWEILEQEYDNGLNTPVICSIAFVEAMSKKTSLTERQIKILQSLIETLAKNNINFEFYKKFNKWFKIPFNLVDKTIIDFRTNPKHRVDITYSIKTPEGRTKKVTEEMGSIYQGIFTKEIIMFYGEEIDYSIKEYSDEDPDGKVVDNYSVRITEKNIYNDESRFGMINGMMICRALGREDAAREIMQSYALCKEAGKEIFKLL</sequence>
<dbReference type="RefSeq" id="WP_118588938.1">
    <property type="nucleotide sequence ID" value="NZ_JACOOZ010000002.1"/>
</dbReference>
<dbReference type="InterPro" id="IPR043774">
    <property type="entry name" value="DUF5717_C"/>
</dbReference>
<feature type="domain" description="DUF5717" evidence="2">
    <location>
        <begin position="1"/>
        <end position="863"/>
    </location>
</feature>
<keyword evidence="4" id="KW-1185">Reference proteome</keyword>
<dbReference type="EMBL" id="JACOOZ010000002">
    <property type="protein sequence ID" value="MBC5667005.1"/>
    <property type="molecule type" value="Genomic_DNA"/>
</dbReference>
<organism evidence="3 4">
    <name type="scientific">Eubacterium segne</name>
    <dbReference type="NCBI Taxonomy" id="2763045"/>
    <lineage>
        <taxon>Bacteria</taxon>
        <taxon>Bacillati</taxon>
        <taxon>Bacillota</taxon>
        <taxon>Clostridia</taxon>
        <taxon>Eubacteriales</taxon>
        <taxon>Eubacteriaceae</taxon>
        <taxon>Eubacterium</taxon>
    </lineage>
</organism>
<comment type="caution">
    <text evidence="3">The sequence shown here is derived from an EMBL/GenBank/DDBJ whole genome shotgun (WGS) entry which is preliminary data.</text>
</comment>
<protein>
    <submittedName>
        <fullName evidence="3">Uncharacterized protein</fullName>
    </submittedName>
</protein>
<dbReference type="InterPro" id="IPR043775">
    <property type="entry name" value="DUF5717_N"/>
</dbReference>